<dbReference type="Pfam" id="PF15445">
    <property type="entry name" value="ATS"/>
    <property type="match status" value="1"/>
</dbReference>
<dbReference type="InterPro" id="IPR029211">
    <property type="entry name" value="PfEMP1_ATS"/>
</dbReference>
<name>A0A2P9DSK1_PLARE</name>
<proteinExistence type="predicted"/>
<feature type="compositionally biased region" description="Basic residues" evidence="1">
    <location>
        <begin position="148"/>
        <end position="159"/>
    </location>
</feature>
<dbReference type="AlphaFoldDB" id="A0A2P9DSK1"/>
<evidence type="ECO:0000259" key="2">
    <source>
        <dbReference type="Pfam" id="PF15445"/>
    </source>
</evidence>
<gene>
    <name evidence="3" type="ORF">PRG01_0018600</name>
</gene>
<evidence type="ECO:0000313" key="3">
    <source>
        <dbReference type="EMBL" id="SOV83961.1"/>
    </source>
</evidence>
<feature type="domain" description="Plasmodium falciparum erythrocyte membrane protein 1 acidic terminal segment" evidence="2">
    <location>
        <begin position="3"/>
        <end position="49"/>
    </location>
</feature>
<accession>A0A2P9DSK1</accession>
<organism evidence="3 4">
    <name type="scientific">Plasmodium reichenowi</name>
    <dbReference type="NCBI Taxonomy" id="5854"/>
    <lineage>
        <taxon>Eukaryota</taxon>
        <taxon>Sar</taxon>
        <taxon>Alveolata</taxon>
        <taxon>Apicomplexa</taxon>
        <taxon>Aconoidasida</taxon>
        <taxon>Haemosporida</taxon>
        <taxon>Plasmodiidae</taxon>
        <taxon>Plasmodium</taxon>
        <taxon>Plasmodium (Laverania)</taxon>
    </lineage>
</organism>
<dbReference type="VEuPathDB" id="PlasmoDB:PRG01_0018600"/>
<dbReference type="Proteomes" id="UP000240500">
    <property type="component" value="Unassembled WGS sequence"/>
</dbReference>
<feature type="compositionally biased region" description="Polar residues" evidence="1">
    <location>
        <begin position="130"/>
        <end position="147"/>
    </location>
</feature>
<feature type="region of interest" description="Disordered" evidence="1">
    <location>
        <begin position="130"/>
        <end position="159"/>
    </location>
</feature>
<sequence length="159" mass="18088">MIIPTLKSKIRYVPYRSAQYRGKRYIYLEGDSGTDSGYTDHYSDITSSSEKVVLEPSKRDTQNGDIPSDDIQNDDIPNEFISQYLPNIQPNDIPNNNISATIPKIPIILPRHVNNVDNKYHPTPVTYIVDNNTHPTPSRHNVDNNTPSKKKIGKKKNKI</sequence>
<reference evidence="3 4" key="1">
    <citation type="submission" date="2016-09" db="EMBL/GenBank/DDBJ databases">
        <authorList>
            <consortium name="Pathogen Informatics"/>
        </authorList>
    </citation>
    <scope>NUCLEOTIDE SEQUENCE [LARGE SCALE GENOMIC DNA]</scope>
</reference>
<evidence type="ECO:0000256" key="1">
    <source>
        <dbReference type="SAM" id="MobiDB-lite"/>
    </source>
</evidence>
<feature type="region of interest" description="Disordered" evidence="1">
    <location>
        <begin position="55"/>
        <end position="75"/>
    </location>
</feature>
<protein>
    <submittedName>
        <fullName evidence="3">Erythrocyte membrane protein 1, PfEMP1, putative</fullName>
    </submittedName>
</protein>
<evidence type="ECO:0000313" key="4">
    <source>
        <dbReference type="Proteomes" id="UP000240500"/>
    </source>
</evidence>
<dbReference type="EMBL" id="OFAE01000006">
    <property type="protein sequence ID" value="SOV83961.1"/>
    <property type="molecule type" value="Genomic_DNA"/>
</dbReference>